<reference evidence="4 5" key="1">
    <citation type="journal article" date="2014" name="Nat. Genet.">
        <title>Genome and transcriptome of the porcine whipworm Trichuris suis.</title>
        <authorList>
            <person name="Jex A.R."/>
            <person name="Nejsum P."/>
            <person name="Schwarz E.M."/>
            <person name="Hu L."/>
            <person name="Young N.D."/>
            <person name="Hall R.S."/>
            <person name="Korhonen P.K."/>
            <person name="Liao S."/>
            <person name="Thamsborg S."/>
            <person name="Xia J."/>
            <person name="Xu P."/>
            <person name="Wang S."/>
            <person name="Scheerlinck J.P."/>
            <person name="Hofmann A."/>
            <person name="Sternberg P.W."/>
            <person name="Wang J."/>
            <person name="Gasser R.B."/>
        </authorList>
    </citation>
    <scope>NUCLEOTIDE SEQUENCE [LARGE SCALE GENOMIC DNA]</scope>
    <source>
        <strain evidence="4">DCEP-RM93F</strain>
        <strain evidence="3">DCEP-RM93M</strain>
    </source>
</reference>
<feature type="domain" description="SAYSvFN" evidence="2">
    <location>
        <begin position="70"/>
        <end position="141"/>
    </location>
</feature>
<keyword evidence="1" id="KW-1133">Transmembrane helix</keyword>
<evidence type="ECO:0000256" key="1">
    <source>
        <dbReference type="SAM" id="Phobius"/>
    </source>
</evidence>
<evidence type="ECO:0000313" key="3">
    <source>
        <dbReference type="EMBL" id="KFD55093.1"/>
    </source>
</evidence>
<dbReference type="OrthoDB" id="71310at2759"/>
<keyword evidence="1" id="KW-0812">Transmembrane</keyword>
<dbReference type="EMBL" id="KL367477">
    <property type="protein sequence ID" value="KFD72550.1"/>
    <property type="molecule type" value="Genomic_DNA"/>
</dbReference>
<evidence type="ECO:0000259" key="2">
    <source>
        <dbReference type="Pfam" id="PF10260"/>
    </source>
</evidence>
<dbReference type="Pfam" id="PF10260">
    <property type="entry name" value="SAYSvFN"/>
    <property type="match status" value="1"/>
</dbReference>
<dbReference type="Proteomes" id="UP000030758">
    <property type="component" value="Unassembled WGS sequence"/>
</dbReference>
<proteinExistence type="predicted"/>
<evidence type="ECO:0000313" key="5">
    <source>
        <dbReference type="Proteomes" id="UP000030764"/>
    </source>
</evidence>
<dbReference type="EMBL" id="KL363202">
    <property type="protein sequence ID" value="KFD55093.1"/>
    <property type="molecule type" value="Genomic_DNA"/>
</dbReference>
<sequence>MESVRAELEEYRRQKTIVSQRQEKPIENAIIKEQCEEPVKQIDEEVVEQSECAVVKPTLVDRLQNILFYTLLWLLLLSVAIYAEFGCVYALLSAFVILWLNTSRRKKPNEAQQHQLSAYSVFNPNCERLPGQITAEHFEDMYRRGGGLI</sequence>
<feature type="transmembrane region" description="Helical" evidence="1">
    <location>
        <begin position="66"/>
        <end position="99"/>
    </location>
</feature>
<protein>
    <recommendedName>
        <fullName evidence="2">SAYSvFN domain-containing protein</fullName>
    </recommendedName>
</protein>
<dbReference type="InterPro" id="IPR019387">
    <property type="entry name" value="SAYSvFN_dom"/>
</dbReference>
<keyword evidence="5" id="KW-1185">Reference proteome</keyword>
<accession>A0A085NSV4</accession>
<dbReference type="PANTHER" id="PTHR13527:SF0">
    <property type="entry name" value="SAYSVFN DOMAIN-CONTAINING PROTEIN 1"/>
    <property type="match status" value="1"/>
</dbReference>
<evidence type="ECO:0000313" key="4">
    <source>
        <dbReference type="EMBL" id="KFD72550.1"/>
    </source>
</evidence>
<organism evidence="4">
    <name type="scientific">Trichuris suis</name>
    <name type="common">pig whipworm</name>
    <dbReference type="NCBI Taxonomy" id="68888"/>
    <lineage>
        <taxon>Eukaryota</taxon>
        <taxon>Metazoa</taxon>
        <taxon>Ecdysozoa</taxon>
        <taxon>Nematoda</taxon>
        <taxon>Enoplea</taxon>
        <taxon>Dorylaimia</taxon>
        <taxon>Trichinellida</taxon>
        <taxon>Trichuridae</taxon>
        <taxon>Trichuris</taxon>
    </lineage>
</organism>
<dbReference type="AlphaFoldDB" id="A0A085NSV4"/>
<gene>
    <name evidence="3" type="ORF">M513_04011</name>
    <name evidence="4" type="ORF">M514_04011</name>
</gene>
<name>A0A085NSV4_9BILA</name>
<dbReference type="PANTHER" id="PTHR13527">
    <property type="entry name" value="SAYSVFN DOMAIN-CONTAINING PROTEIN 1"/>
    <property type="match status" value="1"/>
</dbReference>
<dbReference type="InterPro" id="IPR039159">
    <property type="entry name" value="SAYSD1"/>
</dbReference>
<feature type="non-terminal residue" evidence="4">
    <location>
        <position position="149"/>
    </location>
</feature>
<keyword evidence="1" id="KW-0472">Membrane</keyword>
<dbReference type="Proteomes" id="UP000030764">
    <property type="component" value="Unassembled WGS sequence"/>
</dbReference>